<evidence type="ECO:0000259" key="1">
    <source>
        <dbReference type="Pfam" id="PF19789"/>
    </source>
</evidence>
<dbReference type="Pfam" id="PF19789">
    <property type="entry name" value="DUF6273"/>
    <property type="match status" value="1"/>
</dbReference>
<dbReference type="EMBL" id="JADCNN020000001">
    <property type="protein sequence ID" value="MBM6994241.1"/>
    <property type="molecule type" value="Genomic_DNA"/>
</dbReference>
<reference evidence="2 3" key="1">
    <citation type="submission" date="2021-01" db="EMBL/GenBank/DDBJ databases">
        <title>Paenibacillus sp.nov. isolated from the rhizosphere soil of tomato plant.</title>
        <authorList>
            <person name="Thin K.K."/>
            <person name="Zhang X."/>
            <person name="He S."/>
        </authorList>
    </citation>
    <scope>NUCLEOTIDE SEQUENCE [LARGE SCALE GENOMIC DNA]</scope>
    <source>
        <strain evidence="2 3">DXFW5</strain>
    </source>
</reference>
<protein>
    <recommendedName>
        <fullName evidence="1">DUF6273 domain-containing protein</fullName>
    </recommendedName>
</protein>
<feature type="domain" description="DUF6273" evidence="1">
    <location>
        <begin position="49"/>
        <end position="227"/>
    </location>
</feature>
<sequence length="236" mass="26464">MERVNLSKGIANPTIKPGERLTFGSYPQSADGEVQPILWRVLENTGSELFLLSEEILECKRYHGKSADISWRDAAEVTWRDCDLRQWLNEEFYPAAFSLEEQDLIKLAPCSDHGEGSPDTEDKVFLLSVAEIKAFTAALGKTWLTAAGTDYAKLKKPDGCNLYVYDKGERENYVLRNGKEEGCSWWWLRTQGNKPSRAHFIGPGHSIRSYANVSLARDGVRPAIRLKILEGGTPGL</sequence>
<comment type="caution">
    <text evidence="2">The sequence shown here is derived from an EMBL/GenBank/DDBJ whole genome shotgun (WGS) entry which is preliminary data.</text>
</comment>
<organism evidence="2 3">
    <name type="scientific">Paenibacillus rhizolycopersici</name>
    <dbReference type="NCBI Taxonomy" id="2780073"/>
    <lineage>
        <taxon>Bacteria</taxon>
        <taxon>Bacillati</taxon>
        <taxon>Bacillota</taxon>
        <taxon>Bacilli</taxon>
        <taxon>Bacillales</taxon>
        <taxon>Paenibacillaceae</taxon>
        <taxon>Paenibacillus</taxon>
    </lineage>
</organism>
<accession>A0ABS2H141</accession>
<dbReference type="RefSeq" id="WP_193415630.1">
    <property type="nucleotide sequence ID" value="NZ_JADCNN020000001.1"/>
</dbReference>
<gene>
    <name evidence="2" type="ORF">IM700_001035</name>
</gene>
<evidence type="ECO:0000313" key="3">
    <source>
        <dbReference type="Proteomes" id="UP001516620"/>
    </source>
</evidence>
<evidence type="ECO:0000313" key="2">
    <source>
        <dbReference type="EMBL" id="MBM6994241.1"/>
    </source>
</evidence>
<name>A0ABS2H141_9BACL</name>
<dbReference type="InterPro" id="IPR046240">
    <property type="entry name" value="DUF6273"/>
</dbReference>
<proteinExistence type="predicted"/>
<dbReference type="Proteomes" id="UP001516620">
    <property type="component" value="Unassembled WGS sequence"/>
</dbReference>
<keyword evidence="3" id="KW-1185">Reference proteome</keyword>